<dbReference type="CDD" id="cd09170">
    <property type="entry name" value="PLDc_Nuc"/>
    <property type="match status" value="1"/>
</dbReference>
<feature type="signal peptide" evidence="7">
    <location>
        <begin position="1"/>
        <end position="20"/>
    </location>
</feature>
<evidence type="ECO:0000259" key="8">
    <source>
        <dbReference type="PROSITE" id="PS50035"/>
    </source>
</evidence>
<keyword evidence="9" id="KW-0540">Nuclease</keyword>
<comment type="similarity">
    <text evidence="2">Belongs to the phospholipase D family.</text>
</comment>
<evidence type="ECO:0000256" key="1">
    <source>
        <dbReference type="ARBA" id="ARBA00000798"/>
    </source>
</evidence>
<evidence type="ECO:0000313" key="10">
    <source>
        <dbReference type="Proteomes" id="UP000178776"/>
    </source>
</evidence>
<evidence type="ECO:0000256" key="4">
    <source>
        <dbReference type="ARBA" id="ARBA00022801"/>
    </source>
</evidence>
<dbReference type="GO" id="GO:0016042">
    <property type="term" value="P:lipid catabolic process"/>
    <property type="evidence" value="ECO:0007669"/>
    <property type="project" value="UniProtKB-KW"/>
</dbReference>
<reference evidence="9 10" key="1">
    <citation type="submission" date="2016-10" db="EMBL/GenBank/DDBJ databases">
        <title>Chromobacterium muskegensis sp. nov., an insecticidal bacterium isolated from Sphagnum bogs.</title>
        <authorList>
            <person name="Sparks M.E."/>
            <person name="Blackburn M.B."/>
            <person name="Gundersen-Rindal D.E."/>
            <person name="Mitchell A."/>
            <person name="Farrar R."/>
            <person name="Kuhar D."/>
        </authorList>
    </citation>
    <scope>NUCLEOTIDE SEQUENCE [LARGE SCALE GENOMIC DNA]</scope>
    <source>
        <strain evidence="9 10">21-1</strain>
    </source>
</reference>
<keyword evidence="7" id="KW-0732">Signal</keyword>
<evidence type="ECO:0000256" key="7">
    <source>
        <dbReference type="SAM" id="SignalP"/>
    </source>
</evidence>
<sequence length="177" mass="18874">MMKLSALLLVGALAAPFSIAAPLPAGADYEVGFSPNAGGLVLVLQGIDGAKSSILVAAYSFTSKPIAESLLNAHKRGVKVQVVADEKSNRKGYSAAQFLANQGVPVRLNGNYAIFHHKFMVIDGQNVETGSFNYSAAAANRNAENVLLLRNVKPLANKYAAEWTRLWDEATPLPKAY</sequence>
<dbReference type="EMBL" id="CP017707">
    <property type="protein sequence ID" value="AOZ48861.1"/>
    <property type="molecule type" value="Genomic_DNA"/>
</dbReference>
<evidence type="ECO:0000256" key="6">
    <source>
        <dbReference type="ARBA" id="ARBA00023098"/>
    </source>
</evidence>
<proteinExistence type="inferred from homology"/>
<dbReference type="EC" id="3.1.4.4" evidence="3"/>
<dbReference type="Gene3D" id="3.30.870.10">
    <property type="entry name" value="Endonuclease Chain A"/>
    <property type="match status" value="1"/>
</dbReference>
<evidence type="ECO:0000256" key="2">
    <source>
        <dbReference type="ARBA" id="ARBA00008664"/>
    </source>
</evidence>
<protein>
    <recommendedName>
        <fullName evidence="3">phospholipase D</fullName>
        <ecNumber evidence="3">3.1.4.4</ecNumber>
    </recommendedName>
</protein>
<dbReference type="InterPro" id="IPR025202">
    <property type="entry name" value="PLD-like_dom"/>
</dbReference>
<gene>
    <name evidence="9" type="ORF">BKX93_01850</name>
</gene>
<evidence type="ECO:0000256" key="5">
    <source>
        <dbReference type="ARBA" id="ARBA00022963"/>
    </source>
</evidence>
<feature type="chain" id="PRO_5009443028" description="phospholipase D" evidence="7">
    <location>
        <begin position="21"/>
        <end position="177"/>
    </location>
</feature>
<dbReference type="PROSITE" id="PS50035">
    <property type="entry name" value="PLD"/>
    <property type="match status" value="1"/>
</dbReference>
<dbReference type="SUPFAM" id="SSF56024">
    <property type="entry name" value="Phospholipase D/nuclease"/>
    <property type="match status" value="1"/>
</dbReference>
<keyword evidence="9" id="KW-0255">Endonuclease</keyword>
<dbReference type="STRING" id="1108595.BKX93_01850"/>
<dbReference type="Proteomes" id="UP000178776">
    <property type="component" value="Chromosome"/>
</dbReference>
<dbReference type="GO" id="GO:0006793">
    <property type="term" value="P:phosphorus metabolic process"/>
    <property type="evidence" value="ECO:0007669"/>
    <property type="project" value="UniProtKB-ARBA"/>
</dbReference>
<organism evidence="9 10">
    <name type="scientific">Chromobacterium vaccinii</name>
    <dbReference type="NCBI Taxonomy" id="1108595"/>
    <lineage>
        <taxon>Bacteria</taxon>
        <taxon>Pseudomonadati</taxon>
        <taxon>Pseudomonadota</taxon>
        <taxon>Betaproteobacteria</taxon>
        <taxon>Neisseriales</taxon>
        <taxon>Chromobacteriaceae</taxon>
        <taxon>Chromobacterium</taxon>
    </lineage>
</organism>
<name>A0A1D9LC98_9NEIS</name>
<dbReference type="Pfam" id="PF13091">
    <property type="entry name" value="PLDc_2"/>
    <property type="match status" value="1"/>
</dbReference>
<keyword evidence="5" id="KW-0442">Lipid degradation</keyword>
<dbReference type="GO" id="GO:0016891">
    <property type="term" value="F:RNA endonuclease activity producing 5'-phosphomonoesters, hydrolytic mechanism"/>
    <property type="evidence" value="ECO:0007669"/>
    <property type="project" value="TreeGrafter"/>
</dbReference>
<accession>A0A1D9LC98</accession>
<dbReference type="GO" id="GO:0004630">
    <property type="term" value="F:phospholipase D activity"/>
    <property type="evidence" value="ECO:0007669"/>
    <property type="project" value="UniProtKB-EC"/>
</dbReference>
<evidence type="ECO:0000313" key="9">
    <source>
        <dbReference type="EMBL" id="AOZ48861.1"/>
    </source>
</evidence>
<dbReference type="PANTHER" id="PTHR43856:SF1">
    <property type="entry name" value="MITOCHONDRIAL CARDIOLIPIN HYDROLASE"/>
    <property type="match status" value="1"/>
</dbReference>
<dbReference type="KEGG" id="cvc:BKX93_01850"/>
<feature type="domain" description="PLD phosphodiesterase" evidence="8">
    <location>
        <begin position="111"/>
        <end position="138"/>
    </location>
</feature>
<comment type="catalytic activity">
    <reaction evidence="1">
        <text>a 1,2-diacyl-sn-glycero-3-phosphocholine + H2O = a 1,2-diacyl-sn-glycero-3-phosphate + choline + H(+)</text>
        <dbReference type="Rhea" id="RHEA:14445"/>
        <dbReference type="ChEBI" id="CHEBI:15354"/>
        <dbReference type="ChEBI" id="CHEBI:15377"/>
        <dbReference type="ChEBI" id="CHEBI:15378"/>
        <dbReference type="ChEBI" id="CHEBI:57643"/>
        <dbReference type="ChEBI" id="CHEBI:58608"/>
        <dbReference type="EC" id="3.1.4.4"/>
    </reaction>
</comment>
<dbReference type="InterPro" id="IPR051406">
    <property type="entry name" value="PLD_domain"/>
</dbReference>
<keyword evidence="6" id="KW-0443">Lipid metabolism</keyword>
<dbReference type="SMART" id="SM00155">
    <property type="entry name" value="PLDc"/>
    <property type="match status" value="1"/>
</dbReference>
<dbReference type="PANTHER" id="PTHR43856">
    <property type="entry name" value="CARDIOLIPIN HYDROLASE"/>
    <property type="match status" value="1"/>
</dbReference>
<keyword evidence="4" id="KW-0378">Hydrolase</keyword>
<evidence type="ECO:0000256" key="3">
    <source>
        <dbReference type="ARBA" id="ARBA00012027"/>
    </source>
</evidence>
<dbReference type="InterPro" id="IPR001736">
    <property type="entry name" value="PLipase_D/transphosphatidylase"/>
</dbReference>
<dbReference type="AlphaFoldDB" id="A0A1D9LC98"/>